<evidence type="ECO:0000313" key="1">
    <source>
        <dbReference type="EMBL" id="QDO94499.1"/>
    </source>
</evidence>
<organism evidence="1 2">
    <name type="scientific">Formosa sediminum</name>
    <dbReference type="NCBI Taxonomy" id="2594004"/>
    <lineage>
        <taxon>Bacteria</taxon>
        <taxon>Pseudomonadati</taxon>
        <taxon>Bacteroidota</taxon>
        <taxon>Flavobacteriia</taxon>
        <taxon>Flavobacteriales</taxon>
        <taxon>Flavobacteriaceae</taxon>
        <taxon>Formosa</taxon>
    </lineage>
</organism>
<sequence length="371" mass="42452">MKNLQLYFVLLLVILSSCSRKTYTALYQDNHLDSSKVTSYFLPKHVLKLEIVYTINEPRVVYKGIDQALTSSPTKVTIEDPILITKHIVADQSQAYILSGKQVADKYFKTEQNYEAKDVDTITVFPIDKDTHTAASSVSLTDSSREEDAYAAVLEMLNNISKIQTKQDAVFTLDLVSFYKMQFTQINEDYKPYVKKNKVKYTVIVDPLIQNHEDYTIYPSHIFSDAMVLMDTVTIVFPKVKAIKANVFNAQDVVEGVAYRSLDTKPIHVKMNTDHLQTTASSYHQFETIKLISASDLKTKKNQDVILFDTHIAPLEFQEVLFNLHDTVEDLNFNKPQSITESQISIKKAYKEKLQKIDLLIKKLEERKAAL</sequence>
<evidence type="ECO:0000313" key="2">
    <source>
        <dbReference type="Proteomes" id="UP000319209"/>
    </source>
</evidence>
<name>A0A516GSK4_9FLAO</name>
<evidence type="ECO:0008006" key="3">
    <source>
        <dbReference type="Google" id="ProtNLM"/>
    </source>
</evidence>
<dbReference type="KEGG" id="fop:FNB79_11155"/>
<gene>
    <name evidence="1" type="ORF">FNB79_11155</name>
</gene>
<dbReference type="OrthoDB" id="1438373at2"/>
<dbReference type="AlphaFoldDB" id="A0A516GSK4"/>
<reference evidence="1 2" key="1">
    <citation type="submission" date="2019-07" db="EMBL/GenBank/DDBJ databases">
        <title>Genome sequencing for Formosa sp. PS13.</title>
        <authorList>
            <person name="Park S.-J."/>
        </authorList>
    </citation>
    <scope>NUCLEOTIDE SEQUENCE [LARGE SCALE GENOMIC DNA]</scope>
    <source>
        <strain evidence="1 2">PS13</strain>
    </source>
</reference>
<dbReference type="Proteomes" id="UP000319209">
    <property type="component" value="Chromosome"/>
</dbReference>
<dbReference type="RefSeq" id="WP_143381383.1">
    <property type="nucleotide sequence ID" value="NZ_CP041637.1"/>
</dbReference>
<proteinExistence type="predicted"/>
<dbReference type="EMBL" id="CP041637">
    <property type="protein sequence ID" value="QDO94499.1"/>
    <property type="molecule type" value="Genomic_DNA"/>
</dbReference>
<keyword evidence="2" id="KW-1185">Reference proteome</keyword>
<protein>
    <recommendedName>
        <fullName evidence="3">DUF4831 family protein</fullName>
    </recommendedName>
</protein>
<dbReference type="PROSITE" id="PS51257">
    <property type="entry name" value="PROKAR_LIPOPROTEIN"/>
    <property type="match status" value="1"/>
</dbReference>
<accession>A0A516GSK4</accession>